<evidence type="ECO:0000313" key="8">
    <source>
        <dbReference type="Proteomes" id="UP000228920"/>
    </source>
</evidence>
<dbReference type="InterPro" id="IPR029063">
    <property type="entry name" value="SAM-dependent_MTases_sf"/>
</dbReference>
<dbReference type="Pfam" id="PF00398">
    <property type="entry name" value="RrnaAD"/>
    <property type="match status" value="1"/>
</dbReference>
<dbReference type="SUPFAM" id="SSF53335">
    <property type="entry name" value="S-adenosyl-L-methionine-dependent methyltransferases"/>
    <property type="match status" value="1"/>
</dbReference>
<sequence>MKQLLQNKKLSQVFLYDSALIPQLINQSSLCHSDTVIEIGAGKGVITELLSQKVEQVIAIEKDPRLFDVLENRFNTTPNVLLVLGDGLKLPLPQESYKVFGNIPFAIEGELVRRLLDSVSPPTDTYLVVRKQHALRWCGVIKTSMFQCLYYPWFKLSIVHRFNTSDFTPKPRVESVLLRIQKRSEMLLSANQEDQYKSFIQQGFMGGKRIDQNLSTLISRKRLQELGREIGFTPKDRPSTLHASKWVELFKGSIKFVNDGVWDQKLRPTSDTDEIE</sequence>
<accession>A0A2M7TEN5</accession>
<comment type="similarity">
    <text evidence="5">Belongs to the class I-like SAM-binding methyltransferase superfamily. rRNA adenine N(6)-methyltransferase family.</text>
</comment>
<dbReference type="PANTHER" id="PTHR11727">
    <property type="entry name" value="DIMETHYLADENOSINE TRANSFERASE"/>
    <property type="match status" value="1"/>
</dbReference>
<dbReference type="InterPro" id="IPR023165">
    <property type="entry name" value="rRNA_Ade_diMease-like_C"/>
</dbReference>
<evidence type="ECO:0000313" key="7">
    <source>
        <dbReference type="EMBL" id="PIZ44088.1"/>
    </source>
</evidence>
<gene>
    <name evidence="7" type="ORF">COY32_07230</name>
</gene>
<keyword evidence="3 5" id="KW-0949">S-adenosyl-L-methionine</keyword>
<dbReference type="PROSITE" id="PS51689">
    <property type="entry name" value="SAM_RNA_A_N6_MT"/>
    <property type="match status" value="1"/>
</dbReference>
<feature type="binding site" evidence="5">
    <location>
        <position position="61"/>
    </location>
    <ligand>
        <name>S-adenosyl-L-methionine</name>
        <dbReference type="ChEBI" id="CHEBI:59789"/>
    </ligand>
</feature>
<comment type="caution">
    <text evidence="7">The sequence shown here is derived from an EMBL/GenBank/DDBJ whole genome shotgun (WGS) entry which is preliminary data.</text>
</comment>
<proteinExistence type="inferred from homology"/>
<dbReference type="PANTHER" id="PTHR11727:SF7">
    <property type="entry name" value="DIMETHYLADENOSINE TRANSFERASE-RELATED"/>
    <property type="match status" value="1"/>
</dbReference>
<comment type="caution">
    <text evidence="5">Lacks conserved residue(s) required for the propagation of feature annotation.</text>
</comment>
<feature type="binding site" evidence="5">
    <location>
        <position position="102"/>
    </location>
    <ligand>
        <name>S-adenosyl-L-methionine</name>
        <dbReference type="ChEBI" id="CHEBI:59789"/>
    </ligand>
</feature>
<dbReference type="InterPro" id="IPR020598">
    <property type="entry name" value="rRNA_Ade_methylase_Trfase_N"/>
</dbReference>
<dbReference type="PROSITE" id="PS01131">
    <property type="entry name" value="RRNA_A_DIMETH"/>
    <property type="match status" value="1"/>
</dbReference>
<keyword evidence="1 5" id="KW-0489">Methyltransferase</keyword>
<reference evidence="8" key="1">
    <citation type="submission" date="2017-09" db="EMBL/GenBank/DDBJ databases">
        <title>Depth-based differentiation of microbial function through sediment-hosted aquifers and enrichment of novel symbionts in the deep terrestrial subsurface.</title>
        <authorList>
            <person name="Probst A.J."/>
            <person name="Ladd B."/>
            <person name="Jarett J.K."/>
            <person name="Geller-Mcgrath D.E."/>
            <person name="Sieber C.M.K."/>
            <person name="Emerson J.B."/>
            <person name="Anantharaman K."/>
            <person name="Thomas B.C."/>
            <person name="Malmstrom R."/>
            <person name="Stieglmeier M."/>
            <person name="Klingl A."/>
            <person name="Woyke T."/>
            <person name="Ryan C.M."/>
            <person name="Banfield J.F."/>
        </authorList>
    </citation>
    <scope>NUCLEOTIDE SEQUENCE [LARGE SCALE GENOMIC DNA]</scope>
</reference>
<feature type="domain" description="Ribosomal RNA adenine methylase transferase N-terminal" evidence="6">
    <location>
        <begin position="20"/>
        <end position="184"/>
    </location>
</feature>
<dbReference type="Gene3D" id="1.10.8.100">
    <property type="entry name" value="Ribosomal RNA adenine dimethylase-like, domain 2"/>
    <property type="match status" value="1"/>
</dbReference>
<evidence type="ECO:0000259" key="6">
    <source>
        <dbReference type="SMART" id="SM00650"/>
    </source>
</evidence>
<dbReference type="GO" id="GO:0000179">
    <property type="term" value="F:rRNA (adenine-N6,N6-)-dimethyltransferase activity"/>
    <property type="evidence" value="ECO:0007669"/>
    <property type="project" value="UniProtKB-UniRule"/>
</dbReference>
<dbReference type="GO" id="GO:0003723">
    <property type="term" value="F:RNA binding"/>
    <property type="evidence" value="ECO:0007669"/>
    <property type="project" value="UniProtKB-UniRule"/>
</dbReference>
<evidence type="ECO:0000256" key="1">
    <source>
        <dbReference type="ARBA" id="ARBA00022603"/>
    </source>
</evidence>
<dbReference type="Gene3D" id="3.40.50.150">
    <property type="entry name" value="Vaccinia Virus protein VP39"/>
    <property type="match status" value="1"/>
</dbReference>
<evidence type="ECO:0000256" key="4">
    <source>
        <dbReference type="ARBA" id="ARBA00022884"/>
    </source>
</evidence>
<keyword evidence="2 5" id="KW-0808">Transferase</keyword>
<evidence type="ECO:0000256" key="5">
    <source>
        <dbReference type="PROSITE-ProRule" id="PRU01026"/>
    </source>
</evidence>
<protein>
    <recommendedName>
        <fullName evidence="6">Ribosomal RNA adenine methylase transferase N-terminal domain-containing protein</fullName>
    </recommendedName>
</protein>
<dbReference type="CDD" id="cd02440">
    <property type="entry name" value="AdoMet_MTases"/>
    <property type="match status" value="1"/>
</dbReference>
<dbReference type="InterPro" id="IPR020596">
    <property type="entry name" value="rRNA_Ade_Mease_Trfase_CS"/>
</dbReference>
<feature type="binding site" evidence="5">
    <location>
        <position position="40"/>
    </location>
    <ligand>
        <name>S-adenosyl-L-methionine</name>
        <dbReference type="ChEBI" id="CHEBI:59789"/>
    </ligand>
</feature>
<evidence type="ECO:0000256" key="2">
    <source>
        <dbReference type="ARBA" id="ARBA00022679"/>
    </source>
</evidence>
<evidence type="ECO:0000256" key="3">
    <source>
        <dbReference type="ARBA" id="ARBA00022691"/>
    </source>
</evidence>
<feature type="binding site" evidence="5">
    <location>
        <position position="15"/>
    </location>
    <ligand>
        <name>S-adenosyl-L-methionine</name>
        <dbReference type="ChEBI" id="CHEBI:59789"/>
    </ligand>
</feature>
<organism evidence="7 8">
    <name type="scientific">candidate division WWE3 bacterium CG_4_10_14_0_2_um_filter_41_14</name>
    <dbReference type="NCBI Taxonomy" id="1975072"/>
    <lineage>
        <taxon>Bacteria</taxon>
        <taxon>Katanobacteria</taxon>
    </lineage>
</organism>
<dbReference type="SMART" id="SM00650">
    <property type="entry name" value="rADc"/>
    <property type="match status" value="1"/>
</dbReference>
<dbReference type="InterPro" id="IPR001737">
    <property type="entry name" value="KsgA/Erm"/>
</dbReference>
<dbReference type="Proteomes" id="UP000228920">
    <property type="component" value="Unassembled WGS sequence"/>
</dbReference>
<name>A0A2M7TEN5_UNCKA</name>
<keyword evidence="4 5" id="KW-0694">RNA-binding</keyword>
<dbReference type="EMBL" id="PFNL01000197">
    <property type="protein sequence ID" value="PIZ44088.1"/>
    <property type="molecule type" value="Genomic_DNA"/>
</dbReference>
<feature type="binding site" evidence="5">
    <location>
        <position position="86"/>
    </location>
    <ligand>
        <name>S-adenosyl-L-methionine</name>
        <dbReference type="ChEBI" id="CHEBI:59789"/>
    </ligand>
</feature>
<dbReference type="AlphaFoldDB" id="A0A2M7TEN5"/>